<reference evidence="2" key="1">
    <citation type="submission" date="2023-06" db="EMBL/GenBank/DDBJ databases">
        <authorList>
            <consortium name="Lawrence Berkeley National Laboratory"/>
            <person name="Ahrendt S."/>
            <person name="Sahu N."/>
            <person name="Indic B."/>
            <person name="Wong-Bajracharya J."/>
            <person name="Merenyi Z."/>
            <person name="Ke H.-M."/>
            <person name="Monk M."/>
            <person name="Kocsube S."/>
            <person name="Drula E."/>
            <person name="Lipzen A."/>
            <person name="Balint B."/>
            <person name="Henrissat B."/>
            <person name="Andreopoulos B."/>
            <person name="Martin F.M."/>
            <person name="Harder C.B."/>
            <person name="Rigling D."/>
            <person name="Ford K.L."/>
            <person name="Foster G.D."/>
            <person name="Pangilinan J."/>
            <person name="Papanicolaou A."/>
            <person name="Barry K."/>
            <person name="LaButti K."/>
            <person name="Viragh M."/>
            <person name="Koriabine M."/>
            <person name="Yan M."/>
            <person name="Riley R."/>
            <person name="Champramary S."/>
            <person name="Plett K.L."/>
            <person name="Tsai I.J."/>
            <person name="Slot J."/>
            <person name="Sipos G."/>
            <person name="Plett J."/>
            <person name="Nagy L.G."/>
            <person name="Grigoriev I.V."/>
        </authorList>
    </citation>
    <scope>NUCLEOTIDE SEQUENCE</scope>
    <source>
        <strain evidence="2">FPL87.14</strain>
    </source>
</reference>
<feature type="compositionally biased region" description="Polar residues" evidence="1">
    <location>
        <begin position="171"/>
        <end position="180"/>
    </location>
</feature>
<keyword evidence="3" id="KW-1185">Reference proteome</keyword>
<sequence length="255" mass="27990">MIPPLAFDENLSGPSSPLPVDPRVDDDCVQDDHVVPTSQSQEISLSQLSPRRIRAGLLFSSCMPKPGPLDIVPTSQSQSEVEITDISWITSRSLDRNFVRSASSKGWRAIGRSQSDPGLDITHMFEDDDITDRGDIPPAPSMTQYTSSTDSDPEYDDYPFSTNPADRPPVNLTQNSSATESDPDYDAYPFSTNPADRPMVEEDGDTTIVAPREEEEDTMTGTCPEGSLPDAVKDFRDMFGVGDGSYPEDFPMSLR</sequence>
<dbReference type="EMBL" id="JAUEPT010000003">
    <property type="protein sequence ID" value="KAK0453841.1"/>
    <property type="molecule type" value="Genomic_DNA"/>
</dbReference>
<evidence type="ECO:0000256" key="1">
    <source>
        <dbReference type="SAM" id="MobiDB-lite"/>
    </source>
</evidence>
<organism evidence="2 3">
    <name type="scientific">Armillaria borealis</name>
    <dbReference type="NCBI Taxonomy" id="47425"/>
    <lineage>
        <taxon>Eukaryota</taxon>
        <taxon>Fungi</taxon>
        <taxon>Dikarya</taxon>
        <taxon>Basidiomycota</taxon>
        <taxon>Agaricomycotina</taxon>
        <taxon>Agaricomycetes</taxon>
        <taxon>Agaricomycetidae</taxon>
        <taxon>Agaricales</taxon>
        <taxon>Marasmiineae</taxon>
        <taxon>Physalacriaceae</taxon>
        <taxon>Armillaria</taxon>
    </lineage>
</organism>
<name>A0AA39N0M2_9AGAR</name>
<gene>
    <name evidence="2" type="ORF">EV421DRAFT_1730796</name>
</gene>
<feature type="region of interest" description="Disordered" evidence="1">
    <location>
        <begin position="128"/>
        <end position="231"/>
    </location>
</feature>
<dbReference type="AlphaFoldDB" id="A0AA39N0M2"/>
<evidence type="ECO:0000313" key="2">
    <source>
        <dbReference type="EMBL" id="KAK0453841.1"/>
    </source>
</evidence>
<accession>A0AA39N0M2</accession>
<evidence type="ECO:0000313" key="3">
    <source>
        <dbReference type="Proteomes" id="UP001175226"/>
    </source>
</evidence>
<feature type="region of interest" description="Disordered" evidence="1">
    <location>
        <begin position="1"/>
        <end position="27"/>
    </location>
</feature>
<proteinExistence type="predicted"/>
<protein>
    <submittedName>
        <fullName evidence="2">Uncharacterized protein</fullName>
    </submittedName>
</protein>
<feature type="compositionally biased region" description="Polar residues" evidence="1">
    <location>
        <begin position="141"/>
        <end position="150"/>
    </location>
</feature>
<comment type="caution">
    <text evidence="2">The sequence shown here is derived from an EMBL/GenBank/DDBJ whole genome shotgun (WGS) entry which is preliminary data.</text>
</comment>
<dbReference type="Proteomes" id="UP001175226">
    <property type="component" value="Unassembled WGS sequence"/>
</dbReference>